<keyword evidence="2" id="KW-0238">DNA-binding</keyword>
<dbReference type="EMBL" id="MTKO01000121">
    <property type="protein sequence ID" value="RWX43387.1"/>
    <property type="molecule type" value="Genomic_DNA"/>
</dbReference>
<sequence>MDNQVEDLALLLKSISHPIRLKILCLLQDKELTVSEIRKEVATSGANISQHLNIMRNRGIIGSRKEANFIYSSIADERIIELMKTMKQLFCTIA</sequence>
<proteinExistence type="predicted"/>
<dbReference type="PROSITE" id="PS50987">
    <property type="entry name" value="HTH_ARSR_2"/>
    <property type="match status" value="1"/>
</dbReference>
<dbReference type="GO" id="GO:0003677">
    <property type="term" value="F:DNA binding"/>
    <property type="evidence" value="ECO:0007669"/>
    <property type="project" value="UniProtKB-KW"/>
</dbReference>
<dbReference type="InterPro" id="IPR051081">
    <property type="entry name" value="HTH_MetalResp_TranReg"/>
</dbReference>
<dbReference type="SUPFAM" id="SSF46785">
    <property type="entry name" value="Winged helix' DNA-binding domain"/>
    <property type="match status" value="1"/>
</dbReference>
<evidence type="ECO:0000256" key="2">
    <source>
        <dbReference type="ARBA" id="ARBA00023125"/>
    </source>
</evidence>
<dbReference type="InterPro" id="IPR036388">
    <property type="entry name" value="WH-like_DNA-bd_sf"/>
</dbReference>
<dbReference type="InterPro" id="IPR001845">
    <property type="entry name" value="HTH_ArsR_DNA-bd_dom"/>
</dbReference>
<gene>
    <name evidence="5" type="ORF">H206_02742</name>
</gene>
<reference evidence="5 6" key="1">
    <citation type="submission" date="2017-01" db="EMBL/GenBank/DDBJ databases">
        <title>The cable genome- insights into the physiology and evolution of filamentous bacteria capable of sulfide oxidation via long distance electron transfer.</title>
        <authorList>
            <person name="Schreiber L."/>
            <person name="Bjerg J.T."/>
            <person name="Boggild A."/>
            <person name="Van De Vossenberg J."/>
            <person name="Meysman F."/>
            <person name="Nielsen L.P."/>
            <person name="Schramm A."/>
            <person name="Kjeldsen K.U."/>
        </authorList>
    </citation>
    <scope>NUCLEOTIDE SEQUENCE [LARGE SCALE GENOMIC DNA]</scope>
    <source>
        <strain evidence="5">MCF</strain>
    </source>
</reference>
<name>A0A444IRG0_9BACT</name>
<dbReference type="Gene3D" id="1.10.10.10">
    <property type="entry name" value="Winged helix-like DNA-binding domain superfamily/Winged helix DNA-binding domain"/>
    <property type="match status" value="1"/>
</dbReference>
<evidence type="ECO:0000313" key="5">
    <source>
        <dbReference type="EMBL" id="RWX43387.1"/>
    </source>
</evidence>
<dbReference type="PANTHER" id="PTHR33154:SF33">
    <property type="entry name" value="TRANSCRIPTIONAL REPRESSOR SDPR"/>
    <property type="match status" value="1"/>
</dbReference>
<evidence type="ECO:0000313" key="6">
    <source>
        <dbReference type="Proteomes" id="UP000287853"/>
    </source>
</evidence>
<keyword evidence="6" id="KW-1185">Reference proteome</keyword>
<dbReference type="InterPro" id="IPR011991">
    <property type="entry name" value="ArsR-like_HTH"/>
</dbReference>
<dbReference type="SMART" id="SM00418">
    <property type="entry name" value="HTH_ARSR"/>
    <property type="match status" value="1"/>
</dbReference>
<comment type="caution">
    <text evidence="5">The sequence shown here is derived from an EMBL/GenBank/DDBJ whole genome shotgun (WGS) entry which is preliminary data.</text>
</comment>
<dbReference type="Pfam" id="PF01022">
    <property type="entry name" value="HTH_5"/>
    <property type="match status" value="1"/>
</dbReference>
<protein>
    <submittedName>
        <fullName evidence="5">Transcriptional regulator, ArsR family</fullName>
    </submittedName>
</protein>
<dbReference type="InterPro" id="IPR036390">
    <property type="entry name" value="WH_DNA-bd_sf"/>
</dbReference>
<organism evidence="5 6">
    <name type="scientific">Candidatus Electrothrix aarhusensis</name>
    <dbReference type="NCBI Taxonomy" id="1859131"/>
    <lineage>
        <taxon>Bacteria</taxon>
        <taxon>Pseudomonadati</taxon>
        <taxon>Thermodesulfobacteriota</taxon>
        <taxon>Desulfobulbia</taxon>
        <taxon>Desulfobulbales</taxon>
        <taxon>Desulfobulbaceae</taxon>
        <taxon>Candidatus Electrothrix</taxon>
    </lineage>
</organism>
<evidence type="ECO:0000256" key="1">
    <source>
        <dbReference type="ARBA" id="ARBA00023015"/>
    </source>
</evidence>
<dbReference type="GO" id="GO:0003700">
    <property type="term" value="F:DNA-binding transcription factor activity"/>
    <property type="evidence" value="ECO:0007669"/>
    <property type="project" value="InterPro"/>
</dbReference>
<keyword evidence="1" id="KW-0805">Transcription regulation</keyword>
<evidence type="ECO:0000259" key="4">
    <source>
        <dbReference type="PROSITE" id="PS50987"/>
    </source>
</evidence>
<keyword evidence="3" id="KW-0804">Transcription</keyword>
<evidence type="ECO:0000256" key="3">
    <source>
        <dbReference type="ARBA" id="ARBA00023163"/>
    </source>
</evidence>
<accession>A0A444IRG0</accession>
<dbReference type="PANTHER" id="PTHR33154">
    <property type="entry name" value="TRANSCRIPTIONAL REGULATOR, ARSR FAMILY"/>
    <property type="match status" value="1"/>
</dbReference>
<dbReference type="NCBIfam" id="NF033788">
    <property type="entry name" value="HTH_metalloreg"/>
    <property type="match status" value="1"/>
</dbReference>
<feature type="domain" description="HTH arsR-type" evidence="4">
    <location>
        <begin position="1"/>
        <end position="94"/>
    </location>
</feature>
<dbReference type="Proteomes" id="UP000287853">
    <property type="component" value="Unassembled WGS sequence"/>
</dbReference>
<dbReference type="CDD" id="cd00090">
    <property type="entry name" value="HTH_ARSR"/>
    <property type="match status" value="1"/>
</dbReference>
<dbReference type="AlphaFoldDB" id="A0A444IRG0"/>
<dbReference type="PRINTS" id="PR00778">
    <property type="entry name" value="HTHARSR"/>
</dbReference>